<feature type="compositionally biased region" description="Basic and acidic residues" evidence="1">
    <location>
        <begin position="53"/>
        <end position="69"/>
    </location>
</feature>
<dbReference type="AlphaFoldDB" id="A0A2G9UNT1"/>
<keyword evidence="3" id="KW-1185">Reference proteome</keyword>
<feature type="compositionally biased region" description="Basic and acidic residues" evidence="1">
    <location>
        <begin position="77"/>
        <end position="87"/>
    </location>
</feature>
<feature type="region of interest" description="Disordered" evidence="1">
    <location>
        <begin position="176"/>
        <end position="245"/>
    </location>
</feature>
<evidence type="ECO:0000313" key="2">
    <source>
        <dbReference type="EMBL" id="PIO71908.1"/>
    </source>
</evidence>
<proteinExistence type="predicted"/>
<protein>
    <submittedName>
        <fullName evidence="2">Uncharacterized protein</fullName>
    </submittedName>
</protein>
<feature type="region of interest" description="Disordered" evidence="1">
    <location>
        <begin position="49"/>
        <end position="134"/>
    </location>
</feature>
<dbReference type="Proteomes" id="UP000230423">
    <property type="component" value="Unassembled WGS sequence"/>
</dbReference>
<feature type="compositionally biased region" description="Low complexity" evidence="1">
    <location>
        <begin position="176"/>
        <end position="230"/>
    </location>
</feature>
<organism evidence="2 3">
    <name type="scientific">Teladorsagia circumcincta</name>
    <name type="common">Brown stomach worm</name>
    <name type="synonym">Ostertagia circumcincta</name>
    <dbReference type="NCBI Taxonomy" id="45464"/>
    <lineage>
        <taxon>Eukaryota</taxon>
        <taxon>Metazoa</taxon>
        <taxon>Ecdysozoa</taxon>
        <taxon>Nematoda</taxon>
        <taxon>Chromadorea</taxon>
        <taxon>Rhabditida</taxon>
        <taxon>Rhabditina</taxon>
        <taxon>Rhabditomorpha</taxon>
        <taxon>Strongyloidea</taxon>
        <taxon>Trichostrongylidae</taxon>
        <taxon>Teladorsagia</taxon>
    </lineage>
</organism>
<dbReference type="EMBL" id="KZ345816">
    <property type="protein sequence ID" value="PIO71908.1"/>
    <property type="molecule type" value="Genomic_DNA"/>
</dbReference>
<evidence type="ECO:0000313" key="3">
    <source>
        <dbReference type="Proteomes" id="UP000230423"/>
    </source>
</evidence>
<reference evidence="2 3" key="1">
    <citation type="submission" date="2015-09" db="EMBL/GenBank/DDBJ databases">
        <title>Draft genome of the parasitic nematode Teladorsagia circumcincta isolate WARC Sus (inbred).</title>
        <authorList>
            <person name="Mitreva M."/>
        </authorList>
    </citation>
    <scope>NUCLEOTIDE SEQUENCE [LARGE SCALE GENOMIC DNA]</scope>
    <source>
        <strain evidence="2 3">S</strain>
    </source>
</reference>
<gene>
    <name evidence="2" type="ORF">TELCIR_06176</name>
</gene>
<name>A0A2G9UNT1_TELCI</name>
<sequence length="245" mass="26311">MPSGGEQSRQPIMPVMLHSEEVKRVRELLIGTSATEELTIESNTTVVNAPRNLSREADANTEKEQKKDFPTLAPALKELEVAKESKKSPVASTEAETTTKPTITTKAPVTSTEAETTTKPTITTKAPKQVKLPSGIESDEVKKVKLLLAKAPPSSMPTSTTAEATTATTAIPTTVSVTVSSTQRSTTPKKNPTTTSKSLRTTTTTSRARTTHAATTRKTTTTPQPSTSTSWIVTAEPTQRLRPIW</sequence>
<evidence type="ECO:0000256" key="1">
    <source>
        <dbReference type="SAM" id="MobiDB-lite"/>
    </source>
</evidence>
<feature type="compositionally biased region" description="Low complexity" evidence="1">
    <location>
        <begin position="93"/>
        <end position="127"/>
    </location>
</feature>
<accession>A0A2G9UNT1</accession>